<keyword evidence="1" id="KW-0812">Transmembrane</keyword>
<evidence type="ECO:0000313" key="3">
    <source>
        <dbReference type="Proteomes" id="UP000595362"/>
    </source>
</evidence>
<dbReference type="Pfam" id="PF09527">
    <property type="entry name" value="ATPase_gene1"/>
    <property type="match status" value="1"/>
</dbReference>
<dbReference type="Proteomes" id="UP000595362">
    <property type="component" value="Chromosome"/>
</dbReference>
<feature type="transmembrane region" description="Helical" evidence="1">
    <location>
        <begin position="69"/>
        <end position="87"/>
    </location>
</feature>
<keyword evidence="1" id="KW-1133">Transmembrane helix</keyword>
<gene>
    <name evidence="2" type="ORF">HYS17_07790</name>
</gene>
<reference evidence="2 3" key="1">
    <citation type="submission" date="2020-07" db="EMBL/GenBank/DDBJ databases">
        <title>Huge and variable diversity of episymbiotic CPR bacteria and DPANN archaea in groundwater ecosystems.</title>
        <authorList>
            <person name="He C.Y."/>
            <person name="Keren R."/>
            <person name="Whittaker M."/>
            <person name="Farag I.F."/>
            <person name="Doudna J."/>
            <person name="Cate J.H.D."/>
            <person name="Banfield J.F."/>
        </authorList>
    </citation>
    <scope>NUCLEOTIDE SEQUENCE [LARGE SCALE GENOMIC DNA]</scope>
    <source>
        <strain evidence="2">NC_groundwater_70_Ag_B-0.1um_54_66</strain>
    </source>
</reference>
<accession>A0A7T5UGL2</accession>
<keyword evidence="1" id="KW-0472">Membrane</keyword>
<dbReference type="PIRSF" id="PIRSF032126">
    <property type="entry name" value="F0F1_ATP_synthase_subunit_I"/>
    <property type="match status" value="1"/>
</dbReference>
<dbReference type="InterPro" id="IPR032820">
    <property type="entry name" value="ATPase_put"/>
</dbReference>
<name>A0A7T5UGL2_9BACT</name>
<organism evidence="2 3">
    <name type="scientific">Micavibrio aeruginosavorus</name>
    <dbReference type="NCBI Taxonomy" id="349221"/>
    <lineage>
        <taxon>Bacteria</taxon>
        <taxon>Pseudomonadati</taxon>
        <taxon>Bdellovibrionota</taxon>
        <taxon>Bdellovibrionia</taxon>
        <taxon>Bdellovibrionales</taxon>
        <taxon>Pseudobdellovibrionaceae</taxon>
        <taxon>Micavibrio</taxon>
    </lineage>
</organism>
<evidence type="ECO:0000313" key="2">
    <source>
        <dbReference type="EMBL" id="QQG35440.1"/>
    </source>
</evidence>
<dbReference type="AlphaFoldDB" id="A0A7T5UGL2"/>
<sequence>MPNDLNDLEAKIAQFKSGKASVVKRESDKLKDAENVNNGIRAGAELVVTIGAGVLIGYGLDSWLGTKPVFLIIFLLAGVFAGFFNIYRITQNIGSSVGYASLQKTEKDAKKAPEK</sequence>
<dbReference type="EMBL" id="CP066681">
    <property type="protein sequence ID" value="QQG35440.1"/>
    <property type="molecule type" value="Genomic_DNA"/>
</dbReference>
<proteinExistence type="predicted"/>
<protein>
    <submittedName>
        <fullName evidence="2">AtpZ/AtpI family protein</fullName>
    </submittedName>
</protein>
<evidence type="ECO:0000256" key="1">
    <source>
        <dbReference type="SAM" id="Phobius"/>
    </source>
</evidence>
<dbReference type="InterPro" id="IPR016989">
    <property type="entry name" value="Atp1_alphaprobac"/>
</dbReference>